<keyword evidence="9" id="KW-0547">Nucleotide-binding</keyword>
<evidence type="ECO:0000256" key="13">
    <source>
        <dbReference type="ARBA" id="ARBA00023012"/>
    </source>
</evidence>
<keyword evidence="4" id="KW-1003">Cell membrane</keyword>
<comment type="subcellular location">
    <subcellularLocation>
        <location evidence="2">Cell inner membrane</location>
        <topology evidence="2">Multi-pass membrane protein</topology>
    </subcellularLocation>
</comment>
<keyword evidence="19" id="KW-1185">Reference proteome</keyword>
<evidence type="ECO:0000256" key="12">
    <source>
        <dbReference type="ARBA" id="ARBA00022989"/>
    </source>
</evidence>
<keyword evidence="5" id="KW-0997">Cell inner membrane</keyword>
<dbReference type="SUPFAM" id="SSF55874">
    <property type="entry name" value="ATPase domain of HSP90 chaperone/DNA topoisomerase II/histidine kinase"/>
    <property type="match status" value="1"/>
</dbReference>
<evidence type="ECO:0000256" key="11">
    <source>
        <dbReference type="ARBA" id="ARBA00022840"/>
    </source>
</evidence>
<dbReference type="InterPro" id="IPR050980">
    <property type="entry name" value="2C_sensor_his_kinase"/>
</dbReference>
<dbReference type="Proteomes" id="UP001207582">
    <property type="component" value="Unassembled WGS sequence"/>
</dbReference>
<dbReference type="Gene3D" id="1.10.8.500">
    <property type="entry name" value="HAMP domain in histidine kinase"/>
    <property type="match status" value="1"/>
</dbReference>
<feature type="domain" description="HAMP" evidence="17">
    <location>
        <begin position="203"/>
        <end position="255"/>
    </location>
</feature>
<keyword evidence="12 15" id="KW-1133">Transmembrane helix</keyword>
<comment type="caution">
    <text evidence="18">The sequence shown here is derived from an EMBL/GenBank/DDBJ whole genome shotgun (WGS) entry which is preliminary data.</text>
</comment>
<dbReference type="PROSITE" id="PS50885">
    <property type="entry name" value="HAMP"/>
    <property type="match status" value="1"/>
</dbReference>
<feature type="domain" description="Histidine kinase" evidence="16">
    <location>
        <begin position="263"/>
        <end position="458"/>
    </location>
</feature>
<dbReference type="SUPFAM" id="SSF47384">
    <property type="entry name" value="Homodimeric domain of signal transducing histidine kinase"/>
    <property type="match status" value="1"/>
</dbReference>
<evidence type="ECO:0000256" key="4">
    <source>
        <dbReference type="ARBA" id="ARBA00022475"/>
    </source>
</evidence>
<dbReference type="InterPro" id="IPR003660">
    <property type="entry name" value="HAMP_dom"/>
</dbReference>
<dbReference type="CDD" id="cd00075">
    <property type="entry name" value="HATPase"/>
    <property type="match status" value="1"/>
</dbReference>
<comment type="catalytic activity">
    <reaction evidence="1">
        <text>ATP + protein L-histidine = ADP + protein N-phospho-L-histidine.</text>
        <dbReference type="EC" id="2.7.13.3"/>
    </reaction>
</comment>
<dbReference type="PROSITE" id="PS50109">
    <property type="entry name" value="HIS_KIN"/>
    <property type="match status" value="1"/>
</dbReference>
<dbReference type="Gene3D" id="1.10.287.130">
    <property type="match status" value="1"/>
</dbReference>
<dbReference type="PANTHER" id="PTHR44936">
    <property type="entry name" value="SENSOR PROTEIN CREC"/>
    <property type="match status" value="1"/>
</dbReference>
<proteinExistence type="predicted"/>
<keyword evidence="7" id="KW-0808">Transferase</keyword>
<evidence type="ECO:0000259" key="17">
    <source>
        <dbReference type="PROSITE" id="PS50885"/>
    </source>
</evidence>
<dbReference type="SMART" id="SM00304">
    <property type="entry name" value="HAMP"/>
    <property type="match status" value="1"/>
</dbReference>
<evidence type="ECO:0000256" key="9">
    <source>
        <dbReference type="ARBA" id="ARBA00022741"/>
    </source>
</evidence>
<dbReference type="RefSeq" id="WP_264772505.1">
    <property type="nucleotide sequence ID" value="NZ_JAPDOG010000013.1"/>
</dbReference>
<evidence type="ECO:0000313" key="19">
    <source>
        <dbReference type="Proteomes" id="UP001207582"/>
    </source>
</evidence>
<evidence type="ECO:0000256" key="5">
    <source>
        <dbReference type="ARBA" id="ARBA00022519"/>
    </source>
</evidence>
<evidence type="ECO:0000256" key="15">
    <source>
        <dbReference type="SAM" id="Phobius"/>
    </source>
</evidence>
<evidence type="ECO:0000313" key="18">
    <source>
        <dbReference type="EMBL" id="MCW3782873.1"/>
    </source>
</evidence>
<dbReference type="SUPFAM" id="SSF158472">
    <property type="entry name" value="HAMP domain-like"/>
    <property type="match status" value="1"/>
</dbReference>
<keyword evidence="10" id="KW-0418">Kinase</keyword>
<evidence type="ECO:0000256" key="2">
    <source>
        <dbReference type="ARBA" id="ARBA00004429"/>
    </source>
</evidence>
<dbReference type="InterPro" id="IPR036097">
    <property type="entry name" value="HisK_dim/P_sf"/>
</dbReference>
<keyword evidence="6" id="KW-0597">Phosphoprotein</keyword>
<evidence type="ECO:0000256" key="14">
    <source>
        <dbReference type="ARBA" id="ARBA00023136"/>
    </source>
</evidence>
<evidence type="ECO:0000256" key="6">
    <source>
        <dbReference type="ARBA" id="ARBA00022553"/>
    </source>
</evidence>
<dbReference type="InterPro" id="IPR036890">
    <property type="entry name" value="HATPase_C_sf"/>
</dbReference>
<dbReference type="Gene3D" id="3.30.565.10">
    <property type="entry name" value="Histidine kinase-like ATPase, C-terminal domain"/>
    <property type="match status" value="1"/>
</dbReference>
<dbReference type="InterPro" id="IPR004358">
    <property type="entry name" value="Sig_transdc_His_kin-like_C"/>
</dbReference>
<dbReference type="EC" id="2.7.13.3" evidence="3"/>
<keyword evidence="11 18" id="KW-0067">ATP-binding</keyword>
<feature type="transmembrane region" description="Helical" evidence="15">
    <location>
        <begin position="12"/>
        <end position="32"/>
    </location>
</feature>
<gene>
    <name evidence="18" type="ORF">OM960_14895</name>
</gene>
<dbReference type="InterPro" id="IPR003661">
    <property type="entry name" value="HisK_dim/P_dom"/>
</dbReference>
<dbReference type="SMART" id="SM00387">
    <property type="entry name" value="HATPase_c"/>
    <property type="match status" value="1"/>
</dbReference>
<dbReference type="CDD" id="cd00082">
    <property type="entry name" value="HisKA"/>
    <property type="match status" value="1"/>
</dbReference>
<evidence type="ECO:0000256" key="7">
    <source>
        <dbReference type="ARBA" id="ARBA00022679"/>
    </source>
</evidence>
<protein>
    <recommendedName>
        <fullName evidence="3">histidine kinase</fullName>
        <ecNumber evidence="3">2.7.13.3</ecNumber>
    </recommendedName>
</protein>
<evidence type="ECO:0000256" key="3">
    <source>
        <dbReference type="ARBA" id="ARBA00012438"/>
    </source>
</evidence>
<dbReference type="InterPro" id="IPR005467">
    <property type="entry name" value="His_kinase_dom"/>
</dbReference>
<dbReference type="Pfam" id="PF00672">
    <property type="entry name" value="HAMP"/>
    <property type="match status" value="1"/>
</dbReference>
<accession>A0ABT3J5C2</accession>
<dbReference type="Pfam" id="PF02518">
    <property type="entry name" value="HATPase_c"/>
    <property type="match status" value="1"/>
</dbReference>
<evidence type="ECO:0000259" key="16">
    <source>
        <dbReference type="PROSITE" id="PS50109"/>
    </source>
</evidence>
<evidence type="ECO:0000256" key="10">
    <source>
        <dbReference type="ARBA" id="ARBA00022777"/>
    </source>
</evidence>
<name>A0ABT3J5C2_9RHOB</name>
<reference evidence="18 19" key="1">
    <citation type="submission" date="2022-10" db="EMBL/GenBank/DDBJ databases">
        <title>Defluviimonas sp. CAU 1641 isolated from mud.</title>
        <authorList>
            <person name="Kim W."/>
        </authorList>
    </citation>
    <scope>NUCLEOTIDE SEQUENCE [LARGE SCALE GENOMIC DNA]</scope>
    <source>
        <strain evidence="18 19">CAU 1641</strain>
    </source>
</reference>
<dbReference type="EMBL" id="JAPDOG010000013">
    <property type="protein sequence ID" value="MCW3782873.1"/>
    <property type="molecule type" value="Genomic_DNA"/>
</dbReference>
<evidence type="ECO:0000256" key="8">
    <source>
        <dbReference type="ARBA" id="ARBA00022692"/>
    </source>
</evidence>
<organism evidence="18 19">
    <name type="scientific">Defluviimonas salinarum</name>
    <dbReference type="NCBI Taxonomy" id="2992147"/>
    <lineage>
        <taxon>Bacteria</taxon>
        <taxon>Pseudomonadati</taxon>
        <taxon>Pseudomonadota</taxon>
        <taxon>Alphaproteobacteria</taxon>
        <taxon>Rhodobacterales</taxon>
        <taxon>Paracoccaceae</taxon>
        <taxon>Albidovulum</taxon>
    </lineage>
</organism>
<dbReference type="GO" id="GO:0005524">
    <property type="term" value="F:ATP binding"/>
    <property type="evidence" value="ECO:0007669"/>
    <property type="project" value="UniProtKB-KW"/>
</dbReference>
<dbReference type="SMART" id="SM00388">
    <property type="entry name" value="HisKA"/>
    <property type="match status" value="1"/>
</dbReference>
<keyword evidence="14 15" id="KW-0472">Membrane</keyword>
<feature type="transmembrane region" description="Helical" evidence="15">
    <location>
        <begin position="180"/>
        <end position="202"/>
    </location>
</feature>
<dbReference type="PRINTS" id="PR00344">
    <property type="entry name" value="BCTRLSENSOR"/>
</dbReference>
<dbReference type="Pfam" id="PF00512">
    <property type="entry name" value="HisKA"/>
    <property type="match status" value="1"/>
</dbReference>
<dbReference type="CDD" id="cd06225">
    <property type="entry name" value="HAMP"/>
    <property type="match status" value="1"/>
</dbReference>
<keyword evidence="8 15" id="KW-0812">Transmembrane</keyword>
<dbReference type="PANTHER" id="PTHR44936:SF5">
    <property type="entry name" value="SENSOR HISTIDINE KINASE ENVZ"/>
    <property type="match status" value="1"/>
</dbReference>
<sequence>MRRFVDSLRGQLVLLIIVALAIAQAFSLWLFVDERSLALRTAQGLEAAGRAANVARLIEEAPEELHASILRAADSPLVRFSLSNQPEVDHGDHGDGGAVASRIRTLMRAGNPREIRVELHEFQVAMPTMPHVPPEMAAMHKVMMQGGLPGVEMRLSIALADGRWLNVGTRFQRPPLQWPWAQAVSFALTAALLLIAAFWFILSRITRPLTHLSEAAEGLGRGERVAPIEPRGPSEVRHLTEAFNRMQSRLTRFIADRTQLLAALSHDLKSPLTAMRVRAEMVEDEENRDRLIASIDEMHGMVDVTLSFARGMATAEPSVEVEIGDYLGQLRADMAREFALDAPAGLMARIRPRAMRRALRNVIDNALRYGGNVEVTARRVDEVIRICVSDRGMGIPEDEQERVFEPFYRLEKSRSRETGGSGLGLAIARTIVQAHGGTITLKNRDGGGLEARLDIPAA</sequence>
<evidence type="ECO:0000256" key="1">
    <source>
        <dbReference type="ARBA" id="ARBA00000085"/>
    </source>
</evidence>
<keyword evidence="13" id="KW-0902">Two-component regulatory system</keyword>
<dbReference type="InterPro" id="IPR003594">
    <property type="entry name" value="HATPase_dom"/>
</dbReference>